<gene>
    <name evidence="2" type="ORF">HUK83_05760</name>
</gene>
<dbReference type="GO" id="GO:0003676">
    <property type="term" value="F:nucleic acid binding"/>
    <property type="evidence" value="ECO:0007669"/>
    <property type="project" value="InterPro"/>
</dbReference>
<dbReference type="PANTHER" id="PTHR32294">
    <property type="entry name" value="DNA POLYMERASE III SUBUNIT ALPHA"/>
    <property type="match status" value="1"/>
</dbReference>
<evidence type="ECO:0000259" key="1">
    <source>
        <dbReference type="Pfam" id="PF01336"/>
    </source>
</evidence>
<dbReference type="GO" id="GO:0006260">
    <property type="term" value="P:DNA replication"/>
    <property type="evidence" value="ECO:0007669"/>
    <property type="project" value="InterPro"/>
</dbReference>
<dbReference type="AlphaFoldDB" id="A0A850NJ23"/>
<name>A0A850NJ23_9PROT</name>
<evidence type="ECO:0000313" key="3">
    <source>
        <dbReference type="Proteomes" id="UP000565205"/>
    </source>
</evidence>
<protein>
    <submittedName>
        <fullName evidence="2">DNA polymerase III subunit alpha</fullName>
    </submittedName>
</protein>
<feature type="domain" description="OB" evidence="1">
    <location>
        <begin position="55"/>
        <end position="129"/>
    </location>
</feature>
<reference evidence="2 3" key="1">
    <citation type="submission" date="2020-06" db="EMBL/GenBank/DDBJ databases">
        <title>Description of novel acetic acid bacteria.</title>
        <authorList>
            <person name="Sombolestani A."/>
        </authorList>
    </citation>
    <scope>NUCLEOTIDE SEQUENCE [LARGE SCALE GENOMIC DNA]</scope>
    <source>
        <strain evidence="2 3">LMG 26838</strain>
    </source>
</reference>
<proteinExistence type="predicted"/>
<dbReference type="Proteomes" id="UP000565205">
    <property type="component" value="Unassembled WGS sequence"/>
</dbReference>
<accession>A0A850NJ23</accession>
<dbReference type="GO" id="GO:0008408">
    <property type="term" value="F:3'-5' exonuclease activity"/>
    <property type="evidence" value="ECO:0007669"/>
    <property type="project" value="InterPro"/>
</dbReference>
<dbReference type="CDD" id="cd04485">
    <property type="entry name" value="DnaE_OBF"/>
    <property type="match status" value="1"/>
</dbReference>
<dbReference type="EMBL" id="JABXXQ010000074">
    <property type="protein sequence ID" value="NVN29841.1"/>
    <property type="molecule type" value="Genomic_DNA"/>
</dbReference>
<dbReference type="InterPro" id="IPR012340">
    <property type="entry name" value="NA-bd_OB-fold"/>
</dbReference>
<dbReference type="RefSeq" id="WP_394367831.1">
    <property type="nucleotide sequence ID" value="NZ_JABXXQ010000074.1"/>
</dbReference>
<organism evidence="2 3">
    <name type="scientific">Endobacter medicaginis</name>
    <dbReference type="NCBI Taxonomy" id="1181271"/>
    <lineage>
        <taxon>Bacteria</taxon>
        <taxon>Pseudomonadati</taxon>
        <taxon>Pseudomonadota</taxon>
        <taxon>Alphaproteobacteria</taxon>
        <taxon>Acetobacterales</taxon>
        <taxon>Acetobacteraceae</taxon>
        <taxon>Endobacter</taxon>
    </lineage>
</organism>
<evidence type="ECO:0000313" key="2">
    <source>
        <dbReference type="EMBL" id="NVN29841.1"/>
    </source>
</evidence>
<dbReference type="PANTHER" id="PTHR32294:SF5">
    <property type="entry name" value="DNA POLYMERASE III POLC-TYPE"/>
    <property type="match status" value="1"/>
</dbReference>
<comment type="caution">
    <text evidence="2">The sequence shown here is derived from an EMBL/GenBank/DDBJ whole genome shotgun (WGS) entry which is preliminary data.</text>
</comment>
<sequence>IDDWPELDRLAFEAEAVGFHLTAHPLDAYRPMLRRLGAIDIARLAEAAAAGKGRVQLAGCVVDRKERPTRTGSRMAWLRLSDASGGCEVTLFSEVLSRTRELLVAGQAVLVTAELKAEGEMLRLTASDVASLDQAAREARAELRIWIEDAAAISQIRTILDRERGGRGRVVLVPHLAEGQEVEVSLPGDYAVTPRLGQAIKTISGVERVEER</sequence>
<dbReference type="Pfam" id="PF01336">
    <property type="entry name" value="tRNA_anti-codon"/>
    <property type="match status" value="1"/>
</dbReference>
<dbReference type="InterPro" id="IPR004805">
    <property type="entry name" value="DnaE2/DnaE/PolC"/>
</dbReference>
<feature type="non-terminal residue" evidence="2">
    <location>
        <position position="1"/>
    </location>
</feature>
<dbReference type="InterPro" id="IPR004365">
    <property type="entry name" value="NA-bd_OB_tRNA"/>
</dbReference>
<dbReference type="Gene3D" id="2.40.50.140">
    <property type="entry name" value="Nucleic acid-binding proteins"/>
    <property type="match status" value="1"/>
</dbReference>